<keyword evidence="2 4" id="KW-0863">Zinc-finger</keyword>
<accession>A0A1F5L745</accession>
<sequence length="318" mass="35334">MSPITASKGRNPSPKDESFTQMADTDLESIGRHCQYEYCGQLDFLPFRCESCHSTYCLEHRSEIAHKCPREGEWARRRNGTATNNNQENRTAPEKPNIYNSEQCYHVQCKTLINTFKDPAVRCPQCNHQYCLKHRLREEHDCAKITPLGARQSNGASANDTIKSMFARVRTWGRDKQQAAASGTLLPKPKPKPNSPAARAVALNTLKRSAKGDASVPADKRLYLHTVGTAETQAAEPPAGDFYFDSRWKVGRVLDDAAKKLRVENLNNRVGGEDAKLRIFHVESGDFLEFSDSIGAGKVKQGDTIVLLRGAGVVLESS</sequence>
<dbReference type="Gene3D" id="4.10.1110.10">
    <property type="entry name" value="AN1-like Zinc finger"/>
    <property type="match status" value="2"/>
</dbReference>
<dbReference type="SMART" id="SM00154">
    <property type="entry name" value="ZnF_AN1"/>
    <property type="match status" value="2"/>
</dbReference>
<evidence type="ECO:0000313" key="7">
    <source>
        <dbReference type="EMBL" id="OGE48769.1"/>
    </source>
</evidence>
<comment type="caution">
    <text evidence="7">The sequence shown here is derived from an EMBL/GenBank/DDBJ whole genome shotgun (WGS) entry which is preliminary data.</text>
</comment>
<evidence type="ECO:0000259" key="6">
    <source>
        <dbReference type="PROSITE" id="PS51039"/>
    </source>
</evidence>
<keyword evidence="8" id="KW-1185">Reference proteome</keyword>
<dbReference type="GO" id="GO:0008270">
    <property type="term" value="F:zinc ion binding"/>
    <property type="evidence" value="ECO:0007669"/>
    <property type="project" value="UniProtKB-KW"/>
</dbReference>
<keyword evidence="3" id="KW-0862">Zinc</keyword>
<dbReference type="STRING" id="1835702.A0A1F5L745"/>
<dbReference type="Proteomes" id="UP000177622">
    <property type="component" value="Unassembled WGS sequence"/>
</dbReference>
<feature type="domain" description="AN1-type" evidence="6">
    <location>
        <begin position="28"/>
        <end position="76"/>
    </location>
</feature>
<dbReference type="PANTHER" id="PTHR14677">
    <property type="entry name" value="ARSENITE INDUCUBLE RNA ASSOCIATED PROTEIN AIP-1-RELATED"/>
    <property type="match status" value="1"/>
</dbReference>
<feature type="region of interest" description="Disordered" evidence="5">
    <location>
        <begin position="177"/>
        <end position="197"/>
    </location>
</feature>
<dbReference type="PANTHER" id="PTHR14677:SF40">
    <property type="entry name" value="CDC48-ASSOCIATED UBIQUITIN-LIKE_ZINC FINGER PROTEIN 1"/>
    <property type="match status" value="1"/>
</dbReference>
<evidence type="ECO:0000256" key="4">
    <source>
        <dbReference type="PROSITE-ProRule" id="PRU00449"/>
    </source>
</evidence>
<dbReference type="PROSITE" id="PS51039">
    <property type="entry name" value="ZF_AN1"/>
    <property type="match status" value="1"/>
</dbReference>
<organism evidence="7 8">
    <name type="scientific">Penicillium arizonense</name>
    <dbReference type="NCBI Taxonomy" id="1835702"/>
    <lineage>
        <taxon>Eukaryota</taxon>
        <taxon>Fungi</taxon>
        <taxon>Dikarya</taxon>
        <taxon>Ascomycota</taxon>
        <taxon>Pezizomycotina</taxon>
        <taxon>Eurotiomycetes</taxon>
        <taxon>Eurotiomycetidae</taxon>
        <taxon>Eurotiales</taxon>
        <taxon>Aspergillaceae</taxon>
        <taxon>Penicillium</taxon>
    </lineage>
</organism>
<dbReference type="GO" id="GO:0005737">
    <property type="term" value="C:cytoplasm"/>
    <property type="evidence" value="ECO:0007669"/>
    <property type="project" value="TreeGrafter"/>
</dbReference>
<dbReference type="AlphaFoldDB" id="A0A1F5L745"/>
<dbReference type="InterPro" id="IPR057358">
    <property type="entry name" value="UBL_ZFAND1-like"/>
</dbReference>
<evidence type="ECO:0000256" key="5">
    <source>
        <dbReference type="SAM" id="MobiDB-lite"/>
    </source>
</evidence>
<keyword evidence="1" id="KW-0479">Metal-binding</keyword>
<dbReference type="Pfam" id="PF25327">
    <property type="entry name" value="UBL_ZFAND1"/>
    <property type="match status" value="1"/>
</dbReference>
<dbReference type="RefSeq" id="XP_022484224.1">
    <property type="nucleotide sequence ID" value="XM_022635948.1"/>
</dbReference>
<name>A0A1F5L745_PENAI</name>
<proteinExistence type="predicted"/>
<protein>
    <recommendedName>
        <fullName evidence="6">AN1-type domain-containing protein</fullName>
    </recommendedName>
</protein>
<evidence type="ECO:0000313" key="8">
    <source>
        <dbReference type="Proteomes" id="UP000177622"/>
    </source>
</evidence>
<dbReference type="Pfam" id="PF01428">
    <property type="entry name" value="zf-AN1"/>
    <property type="match status" value="2"/>
</dbReference>
<dbReference type="OrthoDB" id="431929at2759"/>
<dbReference type="EMBL" id="LXJU01000026">
    <property type="protein sequence ID" value="OGE48769.1"/>
    <property type="molecule type" value="Genomic_DNA"/>
</dbReference>
<gene>
    <name evidence="7" type="ORF">PENARI_c026G05867</name>
</gene>
<dbReference type="InterPro" id="IPR000058">
    <property type="entry name" value="Znf_AN1"/>
</dbReference>
<dbReference type="SUPFAM" id="SSF118310">
    <property type="entry name" value="AN1-like Zinc finger"/>
    <property type="match status" value="2"/>
</dbReference>
<dbReference type="GeneID" id="34580682"/>
<reference evidence="7 8" key="1">
    <citation type="journal article" date="2016" name="Sci. Rep.">
        <title>Penicillium arizonense, a new, genome sequenced fungal species, reveals a high chemical diversity in secreted metabolites.</title>
        <authorList>
            <person name="Grijseels S."/>
            <person name="Nielsen J.C."/>
            <person name="Randelovic M."/>
            <person name="Nielsen J."/>
            <person name="Nielsen K.F."/>
            <person name="Workman M."/>
            <person name="Frisvad J.C."/>
        </authorList>
    </citation>
    <scope>NUCLEOTIDE SEQUENCE [LARGE SCALE GENOMIC DNA]</scope>
    <source>
        <strain evidence="7 8">CBS 141311</strain>
    </source>
</reference>
<evidence type="ECO:0000256" key="1">
    <source>
        <dbReference type="ARBA" id="ARBA00022723"/>
    </source>
</evidence>
<dbReference type="InterPro" id="IPR035896">
    <property type="entry name" value="AN1-like_Znf"/>
</dbReference>
<evidence type="ECO:0000256" key="2">
    <source>
        <dbReference type="ARBA" id="ARBA00022771"/>
    </source>
</evidence>
<evidence type="ECO:0000256" key="3">
    <source>
        <dbReference type="ARBA" id="ARBA00022833"/>
    </source>
</evidence>